<dbReference type="Proteomes" id="UP000771749">
    <property type="component" value="Unassembled WGS sequence"/>
</dbReference>
<reference evidence="1" key="2">
    <citation type="journal article" date="2021" name="PeerJ">
        <title>Extensive microbial diversity within the chicken gut microbiome revealed by metagenomics and culture.</title>
        <authorList>
            <person name="Gilroy R."/>
            <person name="Ravi A."/>
            <person name="Getino M."/>
            <person name="Pursley I."/>
            <person name="Horton D.L."/>
            <person name="Alikhan N.F."/>
            <person name="Baker D."/>
            <person name="Gharbi K."/>
            <person name="Hall N."/>
            <person name="Watson M."/>
            <person name="Adriaenssens E.M."/>
            <person name="Foster-Nyarko E."/>
            <person name="Jarju S."/>
            <person name="Secka A."/>
            <person name="Antonio M."/>
            <person name="Oren A."/>
            <person name="Chaudhuri R.R."/>
            <person name="La Ragione R."/>
            <person name="Hildebrand F."/>
            <person name="Pallen M.J."/>
        </authorList>
    </citation>
    <scope>NUCLEOTIDE SEQUENCE</scope>
    <source>
        <strain evidence="1">F1-3629</strain>
    </source>
</reference>
<dbReference type="AlphaFoldDB" id="A0A940IFQ6"/>
<comment type="caution">
    <text evidence="1">The sequence shown here is derived from an EMBL/GenBank/DDBJ whole genome shotgun (WGS) entry which is preliminary data.</text>
</comment>
<reference evidence="1" key="1">
    <citation type="submission" date="2020-10" db="EMBL/GenBank/DDBJ databases">
        <authorList>
            <person name="Gilroy R."/>
        </authorList>
    </citation>
    <scope>NUCLEOTIDE SEQUENCE</scope>
    <source>
        <strain evidence="1">F1-3629</strain>
    </source>
</reference>
<gene>
    <name evidence="1" type="ORF">IAC07_00360</name>
</gene>
<evidence type="ECO:0000313" key="1">
    <source>
        <dbReference type="EMBL" id="MBO8453159.1"/>
    </source>
</evidence>
<accession>A0A940IFQ6</accession>
<dbReference type="EMBL" id="JADIMJ010000008">
    <property type="protein sequence ID" value="MBO8453159.1"/>
    <property type="molecule type" value="Genomic_DNA"/>
</dbReference>
<dbReference type="PROSITE" id="PS51257">
    <property type="entry name" value="PROKAR_LIPOPROTEIN"/>
    <property type="match status" value="1"/>
</dbReference>
<sequence length="289" mass="30917">MKRIIAYMAIPAMILAGCNKPLELAEVEESFAPKGSLPTVSIDPASMVIDQYEQEVTVDVTFSGVSAGMKNLELGLLSATDPGFVSSSSVLVETPEDGTYTLTVRAAAGVTNYIKAMAASDDGAVYSDRVTVDVPDIPWYYKAKNNGQYVGTFTSETDGSGTAYENHVITIEFSDDFSTMTIYEMDPWIKANVEGYNAKTMNYATGDVDLTNRTVTFNVASNGVDVNAGSYLLGAIAEVTGDGISLSRSFVVTFNEDASAITYPWYGVLDASQNSLTEIYDAGITLNAN</sequence>
<organism evidence="1 2">
    <name type="scientific">Candidatus Cryptobacteroides gallistercoris</name>
    <dbReference type="NCBI Taxonomy" id="2840765"/>
    <lineage>
        <taxon>Bacteria</taxon>
        <taxon>Pseudomonadati</taxon>
        <taxon>Bacteroidota</taxon>
        <taxon>Bacteroidia</taxon>
        <taxon>Bacteroidales</taxon>
        <taxon>Candidatus Cryptobacteroides</taxon>
    </lineage>
</organism>
<name>A0A940IFQ6_9BACT</name>
<protein>
    <submittedName>
        <fullName evidence="1">Uncharacterized protein</fullName>
    </submittedName>
</protein>
<proteinExistence type="predicted"/>
<evidence type="ECO:0000313" key="2">
    <source>
        <dbReference type="Proteomes" id="UP000771749"/>
    </source>
</evidence>